<dbReference type="EMBL" id="JAWXXP010000001">
    <property type="protein sequence ID" value="MDX5991534.1"/>
    <property type="molecule type" value="Genomic_DNA"/>
</dbReference>
<evidence type="ECO:0000256" key="1">
    <source>
        <dbReference type="SAM" id="SignalP"/>
    </source>
</evidence>
<gene>
    <name evidence="3" type="ORF">SAMN05216575_101486</name>
    <name evidence="2" type="ORF">SIM71_05665</name>
</gene>
<dbReference type="Proteomes" id="UP000182413">
    <property type="component" value="Unassembled WGS sequence"/>
</dbReference>
<dbReference type="RefSeq" id="WP_139202853.1">
    <property type="nucleotide sequence ID" value="NZ_CBCSET010000001.1"/>
</dbReference>
<sequence>MITLKYIVAGLVLSLAAPAYASDVYRLTNGISIHAPTNIAWKKLEQTESELSLTRQTDKPPYYTSFLTFKISTVDSSINRIENIIDDAGKRLSRFSLNESNRERLISLSYKRENFLNMDCISSKWETLYPRENEDNTIYRMVQMIECPDPKSSNNIVSLSFAHSGKESSIPTEMQEDAEKFFKSLTFSSVPKK</sequence>
<dbReference type="EMBL" id="FNAE01000001">
    <property type="protein sequence ID" value="SDD40065.1"/>
    <property type="molecule type" value="Genomic_DNA"/>
</dbReference>
<dbReference type="OrthoDB" id="9956434at2"/>
<reference evidence="2 5" key="2">
    <citation type="submission" date="2023-11" db="EMBL/GenBank/DDBJ databases">
        <title>MicrobeMod: A computational toolkit for identifying prokaryotic methylation and restriction-modification with nanopore sequencing.</title>
        <authorList>
            <person name="Crits-Christoph A."/>
            <person name="Kang S.C."/>
            <person name="Lee H."/>
            <person name="Ostrov N."/>
        </authorList>
    </citation>
    <scope>NUCLEOTIDE SEQUENCE [LARGE SCALE GENOMIC DNA]</scope>
    <source>
        <strain evidence="2 5">ATCC BAA-571</strain>
    </source>
</reference>
<name>A0A1G6UHQ1_9GAMM</name>
<evidence type="ECO:0000313" key="5">
    <source>
        <dbReference type="Proteomes" id="UP001278050"/>
    </source>
</evidence>
<evidence type="ECO:0000313" key="3">
    <source>
        <dbReference type="EMBL" id="SDD40065.1"/>
    </source>
</evidence>
<keyword evidence="1" id="KW-0732">Signal</keyword>
<evidence type="ECO:0000313" key="2">
    <source>
        <dbReference type="EMBL" id="MDX5991534.1"/>
    </source>
</evidence>
<organism evidence="3 4">
    <name type="scientific">Ectopseudomonas alcaliphila</name>
    <dbReference type="NCBI Taxonomy" id="101564"/>
    <lineage>
        <taxon>Bacteria</taxon>
        <taxon>Pseudomonadati</taxon>
        <taxon>Pseudomonadota</taxon>
        <taxon>Gammaproteobacteria</taxon>
        <taxon>Pseudomonadales</taxon>
        <taxon>Pseudomonadaceae</taxon>
        <taxon>Ectopseudomonas</taxon>
    </lineage>
</organism>
<proteinExistence type="predicted"/>
<keyword evidence="5" id="KW-1185">Reference proteome</keyword>
<feature type="chain" id="PRO_5010353666" evidence="1">
    <location>
        <begin position="22"/>
        <end position="193"/>
    </location>
</feature>
<dbReference type="AlphaFoldDB" id="A0A1G6UHQ1"/>
<reference evidence="3 4" key="1">
    <citation type="submission" date="2016-10" db="EMBL/GenBank/DDBJ databases">
        <authorList>
            <person name="de Groot N.N."/>
        </authorList>
    </citation>
    <scope>NUCLEOTIDE SEQUENCE [LARGE SCALE GENOMIC DNA]</scope>
    <source>
        <strain evidence="3 4">JCM 10630</strain>
    </source>
</reference>
<feature type="signal peptide" evidence="1">
    <location>
        <begin position="1"/>
        <end position="21"/>
    </location>
</feature>
<protein>
    <submittedName>
        <fullName evidence="3">Uncharacterized protein</fullName>
    </submittedName>
</protein>
<accession>A0A1G6UHQ1</accession>
<evidence type="ECO:0000313" key="4">
    <source>
        <dbReference type="Proteomes" id="UP000182413"/>
    </source>
</evidence>
<dbReference type="Proteomes" id="UP001278050">
    <property type="component" value="Unassembled WGS sequence"/>
</dbReference>